<dbReference type="FunFam" id="3.15.10.30:FF:000001">
    <property type="entry name" value="Takeout-like protein 1"/>
    <property type="match status" value="1"/>
</dbReference>
<evidence type="ECO:0000313" key="5">
    <source>
        <dbReference type="EMBL" id="KAJ9577459.1"/>
    </source>
</evidence>
<comment type="similarity">
    <text evidence="3">Belongs to the TO family.</text>
</comment>
<dbReference type="InterPro" id="IPR038606">
    <property type="entry name" value="To_sf"/>
</dbReference>
<evidence type="ECO:0000256" key="2">
    <source>
        <dbReference type="ARBA" id="ARBA00023108"/>
    </source>
</evidence>
<accession>A0AAD7ZB73</accession>
<evidence type="ECO:0000256" key="1">
    <source>
        <dbReference type="ARBA" id="ARBA00022729"/>
    </source>
</evidence>
<dbReference type="PANTHER" id="PTHR11008">
    <property type="entry name" value="PROTEIN TAKEOUT-LIKE PROTEIN"/>
    <property type="match status" value="1"/>
</dbReference>
<dbReference type="AlphaFoldDB" id="A0AAD7ZB73"/>
<dbReference type="Pfam" id="PF06585">
    <property type="entry name" value="JHBP"/>
    <property type="match status" value="1"/>
</dbReference>
<name>A0AAD7ZB73_DIPPU</name>
<reference evidence="5" key="2">
    <citation type="submission" date="2023-05" db="EMBL/GenBank/DDBJ databases">
        <authorList>
            <person name="Fouks B."/>
        </authorList>
    </citation>
    <scope>NUCLEOTIDE SEQUENCE</scope>
    <source>
        <strain evidence="5">Stay&amp;Tobe</strain>
        <tissue evidence="5">Testes</tissue>
    </source>
</reference>
<feature type="signal peptide" evidence="4">
    <location>
        <begin position="1"/>
        <end position="20"/>
    </location>
</feature>
<sequence length="246" mass="28076">MSLLWSITVCACVLVASSLAQDLAESFKNCEVGAPGFDTCVKNGLNTLQPFFTKGIEKYNIKPFDPFFAKEVSQKRGGSRMNYKLKLTNVMESGWTKSHVTNFRSNLKNYMIKYSQFFPEKYLEGEYEVQGTVFEYPLNNKGNFNLTLYNYTQTTTAVRRPTNNSKYGPVKVRIHQDGIGDMKLHISNLIGGRAVMENILDGIINVSWRPFLPIVKPMIDDLVSSAFTEILDKNFRNFPFEEIFPK</sequence>
<comment type="caution">
    <text evidence="5">The sequence shown here is derived from an EMBL/GenBank/DDBJ whole genome shotgun (WGS) entry which is preliminary data.</text>
</comment>
<keyword evidence="1 4" id="KW-0732">Signal</keyword>
<evidence type="ECO:0000313" key="6">
    <source>
        <dbReference type="Proteomes" id="UP001233999"/>
    </source>
</evidence>
<dbReference type="Proteomes" id="UP001233999">
    <property type="component" value="Unassembled WGS sequence"/>
</dbReference>
<dbReference type="PANTHER" id="PTHR11008:SF15">
    <property type="entry name" value="CIRCADIAN CLOCK-CONTROLLED PROTEIN"/>
    <property type="match status" value="1"/>
</dbReference>
<dbReference type="InterPro" id="IPR010562">
    <property type="entry name" value="Haemolymph_juvenile_hormone-bd"/>
</dbReference>
<dbReference type="Gene3D" id="3.15.10.30">
    <property type="entry name" value="Haemolymph juvenile hormone binding protein"/>
    <property type="match status" value="1"/>
</dbReference>
<gene>
    <name evidence="5" type="ORF">L9F63_005960</name>
</gene>
<evidence type="ECO:0000256" key="3">
    <source>
        <dbReference type="ARBA" id="ARBA00060902"/>
    </source>
</evidence>
<dbReference type="EMBL" id="JASPKZ010009357">
    <property type="protein sequence ID" value="KAJ9577459.1"/>
    <property type="molecule type" value="Genomic_DNA"/>
</dbReference>
<feature type="chain" id="PRO_5041953631" evidence="4">
    <location>
        <begin position="21"/>
        <end position="246"/>
    </location>
</feature>
<dbReference type="SMART" id="SM00700">
    <property type="entry name" value="JHBP"/>
    <property type="match status" value="1"/>
</dbReference>
<protein>
    <submittedName>
        <fullName evidence="5">Uncharacterized protein</fullName>
    </submittedName>
</protein>
<dbReference type="GO" id="GO:0005615">
    <property type="term" value="C:extracellular space"/>
    <property type="evidence" value="ECO:0007669"/>
    <property type="project" value="TreeGrafter"/>
</dbReference>
<dbReference type="GO" id="GO:0007623">
    <property type="term" value="P:circadian rhythm"/>
    <property type="evidence" value="ECO:0007669"/>
    <property type="project" value="UniProtKB-ARBA"/>
</dbReference>
<keyword evidence="2" id="KW-0090">Biological rhythms</keyword>
<reference evidence="5" key="1">
    <citation type="journal article" date="2023" name="IScience">
        <title>Live-bearing cockroach genome reveals convergent evolutionary mechanisms linked to viviparity in insects and beyond.</title>
        <authorList>
            <person name="Fouks B."/>
            <person name="Harrison M.C."/>
            <person name="Mikhailova A.A."/>
            <person name="Marchal E."/>
            <person name="English S."/>
            <person name="Carruthers M."/>
            <person name="Jennings E.C."/>
            <person name="Chiamaka E.L."/>
            <person name="Frigard R.A."/>
            <person name="Pippel M."/>
            <person name="Attardo G.M."/>
            <person name="Benoit J.B."/>
            <person name="Bornberg-Bauer E."/>
            <person name="Tobe S.S."/>
        </authorList>
    </citation>
    <scope>NUCLEOTIDE SEQUENCE</scope>
    <source>
        <strain evidence="5">Stay&amp;Tobe</strain>
    </source>
</reference>
<organism evidence="5 6">
    <name type="scientific">Diploptera punctata</name>
    <name type="common">Pacific beetle cockroach</name>
    <dbReference type="NCBI Taxonomy" id="6984"/>
    <lineage>
        <taxon>Eukaryota</taxon>
        <taxon>Metazoa</taxon>
        <taxon>Ecdysozoa</taxon>
        <taxon>Arthropoda</taxon>
        <taxon>Hexapoda</taxon>
        <taxon>Insecta</taxon>
        <taxon>Pterygota</taxon>
        <taxon>Neoptera</taxon>
        <taxon>Polyneoptera</taxon>
        <taxon>Dictyoptera</taxon>
        <taxon>Blattodea</taxon>
        <taxon>Blaberoidea</taxon>
        <taxon>Blaberidae</taxon>
        <taxon>Diplopterinae</taxon>
        <taxon>Diploptera</taxon>
    </lineage>
</organism>
<proteinExistence type="inferred from homology"/>
<evidence type="ECO:0000256" key="4">
    <source>
        <dbReference type="SAM" id="SignalP"/>
    </source>
</evidence>
<keyword evidence="6" id="KW-1185">Reference proteome</keyword>